<dbReference type="NCBIfam" id="TIGR02191">
    <property type="entry name" value="RNaseIII"/>
    <property type="match status" value="1"/>
</dbReference>
<evidence type="ECO:0000256" key="12">
    <source>
        <dbReference type="ARBA" id="ARBA00022801"/>
    </source>
</evidence>
<dbReference type="InterPro" id="IPR014720">
    <property type="entry name" value="dsRBD_dom"/>
</dbReference>
<feature type="binding site" evidence="15">
    <location>
        <position position="123"/>
    </location>
    <ligand>
        <name>Mg(2+)</name>
        <dbReference type="ChEBI" id="CHEBI:18420"/>
    </ligand>
</feature>
<dbReference type="PROSITE" id="PS50137">
    <property type="entry name" value="DS_RBD"/>
    <property type="match status" value="1"/>
</dbReference>
<keyword evidence="11 15" id="KW-0255">Endonuclease</keyword>
<name>A0A7V5XHX6_9BACT</name>
<dbReference type="PANTHER" id="PTHR11207">
    <property type="entry name" value="RIBONUCLEASE III"/>
    <property type="match status" value="1"/>
</dbReference>
<reference evidence="18" key="1">
    <citation type="journal article" date="2020" name="mSystems">
        <title>Genome- and Community-Level Interaction Insights into Carbon Utilization and Element Cycling Functions of Hydrothermarchaeota in Hydrothermal Sediment.</title>
        <authorList>
            <person name="Zhou Z."/>
            <person name="Liu Y."/>
            <person name="Xu W."/>
            <person name="Pan J."/>
            <person name="Luo Z.H."/>
            <person name="Li M."/>
        </authorList>
    </citation>
    <scope>NUCLEOTIDE SEQUENCE [LARGE SCALE GENOMIC DNA]</scope>
    <source>
        <strain evidence="18">SpSt-106</strain>
    </source>
</reference>
<dbReference type="InterPro" id="IPR036389">
    <property type="entry name" value="RNase_III_sf"/>
</dbReference>
<keyword evidence="9 15" id="KW-0540">Nuclease</keyword>
<keyword evidence="14 15" id="KW-0694">RNA-binding</keyword>
<dbReference type="EMBL" id="DRWR01000138">
    <property type="protein sequence ID" value="HHQ16811.1"/>
    <property type="molecule type" value="Genomic_DNA"/>
</dbReference>
<dbReference type="Pfam" id="PF14622">
    <property type="entry name" value="Ribonucleas_3_3"/>
    <property type="match status" value="1"/>
</dbReference>
<comment type="caution">
    <text evidence="15">Lacks conserved residue(s) required for the propagation of feature annotation.</text>
</comment>
<dbReference type="InterPro" id="IPR011907">
    <property type="entry name" value="RNase_III"/>
</dbReference>
<dbReference type="GO" id="GO:0006364">
    <property type="term" value="P:rRNA processing"/>
    <property type="evidence" value="ECO:0007669"/>
    <property type="project" value="UniProtKB-UniRule"/>
</dbReference>
<gene>
    <name evidence="15 18" type="primary">rnc</name>
    <name evidence="18" type="ORF">ENM15_08380</name>
</gene>
<evidence type="ECO:0000256" key="6">
    <source>
        <dbReference type="ARBA" id="ARBA00022552"/>
    </source>
</evidence>
<dbReference type="GO" id="GO:0019843">
    <property type="term" value="F:rRNA binding"/>
    <property type="evidence" value="ECO:0007669"/>
    <property type="project" value="UniProtKB-KW"/>
</dbReference>
<proteinExistence type="inferred from homology"/>
<dbReference type="CDD" id="cd00593">
    <property type="entry name" value="RIBOc"/>
    <property type="match status" value="1"/>
</dbReference>
<dbReference type="Gene3D" id="1.10.1520.10">
    <property type="entry name" value="Ribonuclease III domain"/>
    <property type="match status" value="1"/>
</dbReference>
<evidence type="ECO:0000256" key="4">
    <source>
        <dbReference type="ARBA" id="ARBA00011738"/>
    </source>
</evidence>
<evidence type="ECO:0000259" key="16">
    <source>
        <dbReference type="PROSITE" id="PS50137"/>
    </source>
</evidence>
<dbReference type="GO" id="GO:0010468">
    <property type="term" value="P:regulation of gene expression"/>
    <property type="evidence" value="ECO:0007669"/>
    <property type="project" value="TreeGrafter"/>
</dbReference>
<keyword evidence="10 15" id="KW-0479">Metal-binding</keyword>
<keyword evidence="15" id="KW-0699">rRNA-binding</keyword>
<evidence type="ECO:0000256" key="2">
    <source>
        <dbReference type="ARBA" id="ARBA00004496"/>
    </source>
</evidence>
<accession>A0A7V5XHX6</accession>
<dbReference type="GO" id="GO:0006397">
    <property type="term" value="P:mRNA processing"/>
    <property type="evidence" value="ECO:0007669"/>
    <property type="project" value="UniProtKB-UniRule"/>
</dbReference>
<evidence type="ECO:0000259" key="17">
    <source>
        <dbReference type="PROSITE" id="PS50142"/>
    </source>
</evidence>
<dbReference type="CDD" id="cd10845">
    <property type="entry name" value="DSRM_RNAse_III_family"/>
    <property type="match status" value="1"/>
</dbReference>
<keyword evidence="13 15" id="KW-0460">Magnesium</keyword>
<dbReference type="FunFam" id="3.30.160.20:FF:000003">
    <property type="entry name" value="Ribonuclease 3"/>
    <property type="match status" value="1"/>
</dbReference>
<evidence type="ECO:0000256" key="3">
    <source>
        <dbReference type="ARBA" id="ARBA00010183"/>
    </source>
</evidence>
<dbReference type="GO" id="GO:0005737">
    <property type="term" value="C:cytoplasm"/>
    <property type="evidence" value="ECO:0007669"/>
    <property type="project" value="UniProtKB-SubCell"/>
</dbReference>
<keyword evidence="12 15" id="KW-0378">Hydrolase</keyword>
<feature type="active site" evidence="15">
    <location>
        <position position="123"/>
    </location>
</feature>
<keyword evidence="5 15" id="KW-0963">Cytoplasm</keyword>
<feature type="domain" description="RNase III" evidence="17">
    <location>
        <begin position="5"/>
        <end position="134"/>
    </location>
</feature>
<dbReference type="Gene3D" id="3.30.160.20">
    <property type="match status" value="1"/>
</dbReference>
<feature type="binding site" evidence="15">
    <location>
        <position position="47"/>
    </location>
    <ligand>
        <name>Mg(2+)</name>
        <dbReference type="ChEBI" id="CHEBI:18420"/>
    </ligand>
</feature>
<dbReference type="GO" id="GO:0042802">
    <property type="term" value="F:identical protein binding"/>
    <property type="evidence" value="ECO:0007669"/>
    <property type="project" value="UniProtKB-ARBA"/>
</dbReference>
<keyword evidence="7 15" id="KW-0507">mRNA processing</keyword>
<comment type="catalytic activity">
    <reaction evidence="1 15">
        <text>Endonucleolytic cleavage to 5'-phosphomonoester.</text>
        <dbReference type="EC" id="3.1.26.3"/>
    </reaction>
</comment>
<organism evidence="18">
    <name type="scientific">Thermodesulfobacterium geofontis</name>
    <dbReference type="NCBI Taxonomy" id="1295609"/>
    <lineage>
        <taxon>Bacteria</taxon>
        <taxon>Pseudomonadati</taxon>
        <taxon>Thermodesulfobacteriota</taxon>
        <taxon>Thermodesulfobacteria</taxon>
        <taxon>Thermodesulfobacteriales</taxon>
        <taxon>Thermodesulfobacteriaceae</taxon>
        <taxon>Thermodesulfobacterium</taxon>
    </lineage>
</organism>
<protein>
    <recommendedName>
        <fullName evidence="15">Ribonuclease 3</fullName>
        <ecNumber evidence="15">3.1.26.3</ecNumber>
    </recommendedName>
    <alternativeName>
        <fullName evidence="15">Ribonuclease III</fullName>
        <shortName evidence="15">RNase III</shortName>
    </alternativeName>
</protein>
<dbReference type="GO" id="GO:0008033">
    <property type="term" value="P:tRNA processing"/>
    <property type="evidence" value="ECO:0007669"/>
    <property type="project" value="UniProtKB-KW"/>
</dbReference>
<dbReference type="GO" id="GO:0046872">
    <property type="term" value="F:metal ion binding"/>
    <property type="evidence" value="ECO:0007669"/>
    <property type="project" value="UniProtKB-KW"/>
</dbReference>
<dbReference type="SMART" id="SM00535">
    <property type="entry name" value="RIBOc"/>
    <property type="match status" value="1"/>
</dbReference>
<evidence type="ECO:0000256" key="5">
    <source>
        <dbReference type="ARBA" id="ARBA00022490"/>
    </source>
</evidence>
<comment type="cofactor">
    <cofactor evidence="15">
        <name>Mg(2+)</name>
        <dbReference type="ChEBI" id="CHEBI:18420"/>
    </cofactor>
</comment>
<dbReference type="SMART" id="SM00358">
    <property type="entry name" value="DSRM"/>
    <property type="match status" value="1"/>
</dbReference>
<dbReference type="GO" id="GO:0003725">
    <property type="term" value="F:double-stranded RNA binding"/>
    <property type="evidence" value="ECO:0007669"/>
    <property type="project" value="TreeGrafter"/>
</dbReference>
<dbReference type="SUPFAM" id="SSF69065">
    <property type="entry name" value="RNase III domain-like"/>
    <property type="match status" value="1"/>
</dbReference>
<evidence type="ECO:0000256" key="1">
    <source>
        <dbReference type="ARBA" id="ARBA00000109"/>
    </source>
</evidence>
<sequence>MEKNLEDLEKALNFKFKNKDLLKSALTHKSYKISHKDINWEDNERLEFLGDTVLNLCVSLLLFQKFKEDKEGALTQKRAYLVCKNTLVKISKKLNLCDYIYLGKREEKLDKKSKENICARAMEALIGAIFLEGGFSITFEKIKNWFSPYFIKFRQKKIKDYKTQLQELAQKFYNNTPEYEILSISGPSHNPKFEVGIKLNGEIIAKAKGASKKEAELLAAKKALKLLTKKVDCDGKKQF</sequence>
<dbReference type="PANTHER" id="PTHR11207:SF0">
    <property type="entry name" value="RIBONUCLEASE 3"/>
    <property type="match status" value="1"/>
</dbReference>
<dbReference type="PROSITE" id="PS50142">
    <property type="entry name" value="RNASE_3_2"/>
    <property type="match status" value="1"/>
</dbReference>
<feature type="active site" evidence="15">
    <location>
        <position position="51"/>
    </location>
</feature>
<comment type="subcellular location">
    <subcellularLocation>
        <location evidence="2 15">Cytoplasm</location>
    </subcellularLocation>
</comment>
<keyword evidence="6 15" id="KW-0698">rRNA processing</keyword>
<dbReference type="InterPro" id="IPR000999">
    <property type="entry name" value="RNase_III_dom"/>
</dbReference>
<evidence type="ECO:0000256" key="7">
    <source>
        <dbReference type="ARBA" id="ARBA00022664"/>
    </source>
</evidence>
<dbReference type="Pfam" id="PF00035">
    <property type="entry name" value="dsrm"/>
    <property type="match status" value="1"/>
</dbReference>
<dbReference type="AlphaFoldDB" id="A0A7V5XHX6"/>
<evidence type="ECO:0000256" key="11">
    <source>
        <dbReference type="ARBA" id="ARBA00022759"/>
    </source>
</evidence>
<dbReference type="SUPFAM" id="SSF54768">
    <property type="entry name" value="dsRNA-binding domain-like"/>
    <property type="match status" value="1"/>
</dbReference>
<evidence type="ECO:0000256" key="10">
    <source>
        <dbReference type="ARBA" id="ARBA00022723"/>
    </source>
</evidence>
<dbReference type="FunFam" id="1.10.1520.10:FF:000001">
    <property type="entry name" value="Ribonuclease 3"/>
    <property type="match status" value="1"/>
</dbReference>
<dbReference type="GO" id="GO:0004525">
    <property type="term" value="F:ribonuclease III activity"/>
    <property type="evidence" value="ECO:0007669"/>
    <property type="project" value="UniProtKB-UniRule"/>
</dbReference>
<evidence type="ECO:0000256" key="14">
    <source>
        <dbReference type="ARBA" id="ARBA00022884"/>
    </source>
</evidence>
<comment type="similarity">
    <text evidence="3">Belongs to the ribonuclease III family.</text>
</comment>
<dbReference type="EC" id="3.1.26.3" evidence="15"/>
<comment type="subunit">
    <text evidence="4 15">Homodimer.</text>
</comment>
<evidence type="ECO:0000256" key="13">
    <source>
        <dbReference type="ARBA" id="ARBA00022842"/>
    </source>
</evidence>
<feature type="domain" description="DRBM" evidence="16">
    <location>
        <begin position="160"/>
        <end position="229"/>
    </location>
</feature>
<dbReference type="HAMAP" id="MF_00104">
    <property type="entry name" value="RNase_III"/>
    <property type="match status" value="1"/>
</dbReference>
<evidence type="ECO:0000256" key="15">
    <source>
        <dbReference type="HAMAP-Rule" id="MF_00104"/>
    </source>
</evidence>
<evidence type="ECO:0000313" key="18">
    <source>
        <dbReference type="EMBL" id="HHQ16811.1"/>
    </source>
</evidence>
<keyword evidence="8 15" id="KW-0819">tRNA processing</keyword>
<evidence type="ECO:0000256" key="9">
    <source>
        <dbReference type="ARBA" id="ARBA00022722"/>
    </source>
</evidence>
<evidence type="ECO:0000256" key="8">
    <source>
        <dbReference type="ARBA" id="ARBA00022694"/>
    </source>
</evidence>
<comment type="caution">
    <text evidence="18">The sequence shown here is derived from an EMBL/GenBank/DDBJ whole genome shotgun (WGS) entry which is preliminary data.</text>
</comment>
<comment type="function">
    <text evidence="15">Digests double-stranded RNA. Involved in the processing of primary rRNA transcript to yield the immediate precursors to the large and small rRNAs (23S and 16S). Processes some mRNAs, and tRNAs when they are encoded in the rRNA operon. Processes pre-crRNA and tracrRNA of type II CRISPR loci if present in the organism.</text>
</comment>